<dbReference type="AlphaFoldDB" id="Q7RPK5"/>
<keyword evidence="2" id="KW-1185">Reference proteome</keyword>
<sequence>CSLKMLIEKCVLENHKPSLECFLQM</sequence>
<accession>Q7RPK5</accession>
<evidence type="ECO:0000313" key="2">
    <source>
        <dbReference type="Proteomes" id="UP000008553"/>
    </source>
</evidence>
<dbReference type="EMBL" id="AABL01000386">
    <property type="protein sequence ID" value="EAA20784.1"/>
    <property type="molecule type" value="Genomic_DNA"/>
</dbReference>
<proteinExistence type="predicted"/>
<reference evidence="1 2" key="1">
    <citation type="journal article" date="2002" name="Nature">
        <title>Genome sequence and comparative analysis of the model rodent malaria parasite Plasmodium yoelii yoelii.</title>
        <authorList>
            <person name="Carlton J.M."/>
            <person name="Angiuoli S.V."/>
            <person name="Suh B.B."/>
            <person name="Kooij T.W."/>
            <person name="Pertea M."/>
            <person name="Silva J.C."/>
            <person name="Ermolaeva M.D."/>
            <person name="Allen J.E."/>
            <person name="Selengut J.D."/>
            <person name="Koo H.L."/>
            <person name="Peterson J.D."/>
            <person name="Pop M."/>
            <person name="Kosack D.S."/>
            <person name="Shumway M.F."/>
            <person name="Bidwell S.L."/>
            <person name="Shallom S.J."/>
            <person name="van Aken S.E."/>
            <person name="Riedmuller S.B."/>
            <person name="Feldblyum T.V."/>
            <person name="Cho J.K."/>
            <person name="Quackenbush J."/>
            <person name="Sedegah M."/>
            <person name="Shoaibi A."/>
            <person name="Cummings L.M."/>
            <person name="Florens L."/>
            <person name="Yates J.R."/>
            <person name="Raine J.D."/>
            <person name="Sinden R.E."/>
            <person name="Harris M.A."/>
            <person name="Cunningham D.A."/>
            <person name="Preiser P.R."/>
            <person name="Bergman L.W."/>
            <person name="Vaidya A.B."/>
            <person name="van Lin L.H."/>
            <person name="Janse C.J."/>
            <person name="Waters A.P."/>
            <person name="Smith H.O."/>
            <person name="White O.R."/>
            <person name="Salzberg S.L."/>
            <person name="Venter J.C."/>
            <person name="Fraser C.M."/>
            <person name="Hoffman S.L."/>
            <person name="Gardner M.J."/>
            <person name="Carucci D.J."/>
        </authorList>
    </citation>
    <scope>NUCLEOTIDE SEQUENCE [LARGE SCALE GENOMIC DNA]</scope>
    <source>
        <strain evidence="1 2">17XNL</strain>
    </source>
</reference>
<organism evidence="1 2">
    <name type="scientific">Plasmodium yoelii yoelii</name>
    <dbReference type="NCBI Taxonomy" id="73239"/>
    <lineage>
        <taxon>Eukaryota</taxon>
        <taxon>Sar</taxon>
        <taxon>Alveolata</taxon>
        <taxon>Apicomplexa</taxon>
        <taxon>Aconoidasida</taxon>
        <taxon>Haemosporida</taxon>
        <taxon>Plasmodiidae</taxon>
        <taxon>Plasmodium</taxon>
        <taxon>Plasmodium (Vinckeia)</taxon>
    </lineage>
</organism>
<dbReference type="PaxDb" id="73239-Q7RPK5"/>
<feature type="non-terminal residue" evidence="1">
    <location>
        <position position="1"/>
    </location>
</feature>
<name>Q7RPK5_PLAYO</name>
<protein>
    <submittedName>
        <fullName evidence="1">Uncharacterized protein</fullName>
    </submittedName>
</protein>
<gene>
    <name evidence="1" type="ORF">PY01453</name>
</gene>
<comment type="caution">
    <text evidence="1">The sequence shown here is derived from an EMBL/GenBank/DDBJ whole genome shotgun (WGS) entry which is preliminary data.</text>
</comment>
<evidence type="ECO:0000313" key="1">
    <source>
        <dbReference type="EMBL" id="EAA20784.1"/>
    </source>
</evidence>
<dbReference type="InParanoid" id="Q7RPK5"/>
<dbReference type="Proteomes" id="UP000008553">
    <property type="component" value="Unassembled WGS sequence"/>
</dbReference>